<gene>
    <name evidence="1" type="ORF">PVAP13_9KG194300</name>
</gene>
<sequence>MPGIGFCLHNHSDDRRSGCLVTKLLASLAATLTPAPAPQLVKQHHGCFHLHKERYWMASLQLGLYTGGSSRRRVHASRSGGRSAAAVKQLLSRLRSTWRRRRAARPRRAAASFGYDLHSYSQNFDDGLASSGRRL</sequence>
<name>A0A8T0NI86_PANVG</name>
<protein>
    <submittedName>
        <fullName evidence="1">Uncharacterized protein</fullName>
    </submittedName>
</protein>
<dbReference type="PANTHER" id="PTHR34538">
    <property type="entry name" value="EXPRESSED PROTEIN"/>
    <property type="match status" value="1"/>
</dbReference>
<reference evidence="1" key="1">
    <citation type="submission" date="2020-05" db="EMBL/GenBank/DDBJ databases">
        <title>WGS assembly of Panicum virgatum.</title>
        <authorList>
            <person name="Lovell J.T."/>
            <person name="Jenkins J."/>
            <person name="Shu S."/>
            <person name="Juenger T.E."/>
            <person name="Schmutz J."/>
        </authorList>
    </citation>
    <scope>NUCLEOTIDE SEQUENCE</scope>
    <source>
        <strain evidence="1">AP13</strain>
    </source>
</reference>
<dbReference type="AlphaFoldDB" id="A0A8T0NI86"/>
<dbReference type="PANTHER" id="PTHR34538:SF4">
    <property type="entry name" value="EXPRESSED PROTEIN"/>
    <property type="match status" value="1"/>
</dbReference>
<comment type="caution">
    <text evidence="1">The sequence shown here is derived from an EMBL/GenBank/DDBJ whole genome shotgun (WGS) entry which is preliminary data.</text>
</comment>
<accession>A0A8T0NI86</accession>
<dbReference type="EMBL" id="CM029053">
    <property type="protein sequence ID" value="KAG2548588.1"/>
    <property type="molecule type" value="Genomic_DNA"/>
</dbReference>
<evidence type="ECO:0000313" key="1">
    <source>
        <dbReference type="EMBL" id="KAG2548588.1"/>
    </source>
</evidence>
<proteinExistence type="predicted"/>
<organism evidence="1 2">
    <name type="scientific">Panicum virgatum</name>
    <name type="common">Blackwell switchgrass</name>
    <dbReference type="NCBI Taxonomy" id="38727"/>
    <lineage>
        <taxon>Eukaryota</taxon>
        <taxon>Viridiplantae</taxon>
        <taxon>Streptophyta</taxon>
        <taxon>Embryophyta</taxon>
        <taxon>Tracheophyta</taxon>
        <taxon>Spermatophyta</taxon>
        <taxon>Magnoliopsida</taxon>
        <taxon>Liliopsida</taxon>
        <taxon>Poales</taxon>
        <taxon>Poaceae</taxon>
        <taxon>PACMAD clade</taxon>
        <taxon>Panicoideae</taxon>
        <taxon>Panicodae</taxon>
        <taxon>Paniceae</taxon>
        <taxon>Panicinae</taxon>
        <taxon>Panicum</taxon>
        <taxon>Panicum sect. Hiantes</taxon>
    </lineage>
</organism>
<evidence type="ECO:0000313" key="2">
    <source>
        <dbReference type="Proteomes" id="UP000823388"/>
    </source>
</evidence>
<keyword evidence="2" id="KW-1185">Reference proteome</keyword>
<dbReference type="Proteomes" id="UP000823388">
    <property type="component" value="Chromosome 9K"/>
</dbReference>